<dbReference type="GO" id="GO:0046872">
    <property type="term" value="F:metal ion binding"/>
    <property type="evidence" value="ECO:0007669"/>
    <property type="project" value="UniProtKB-KW"/>
</dbReference>
<keyword evidence="8" id="KW-0239">DNA-directed DNA polymerase</keyword>
<dbReference type="InterPro" id="IPR039537">
    <property type="entry name" value="Retrotran_Ty1/copia-like"/>
</dbReference>
<evidence type="ECO:0000256" key="8">
    <source>
        <dbReference type="ARBA" id="ARBA00022932"/>
    </source>
</evidence>
<keyword evidence="12" id="KW-1185">Reference proteome</keyword>
<organism evidence="11 12">
    <name type="scientific">Phytophthora megakarya</name>
    <dbReference type="NCBI Taxonomy" id="4795"/>
    <lineage>
        <taxon>Eukaryota</taxon>
        <taxon>Sar</taxon>
        <taxon>Stramenopiles</taxon>
        <taxon>Oomycota</taxon>
        <taxon>Peronosporomycetes</taxon>
        <taxon>Peronosporales</taxon>
        <taxon>Peronosporaceae</taxon>
        <taxon>Phytophthora</taxon>
    </lineage>
</organism>
<dbReference type="GO" id="GO:0006310">
    <property type="term" value="P:DNA recombination"/>
    <property type="evidence" value="ECO:0007669"/>
    <property type="project" value="UniProtKB-KW"/>
</dbReference>
<evidence type="ECO:0000256" key="9">
    <source>
        <dbReference type="ARBA" id="ARBA00023172"/>
    </source>
</evidence>
<sequence length="153" mass="17807">NRFPKTTRQGTTPFELVWKEKPSLANMRVFGARGFVYVDGSKRRKCHAKSHQCIFLGYSETSKAFRVRDIEDERFVVSRTIALDERPPTSTQLYNHRIIQLVWRGPSLMTAKRHQRHFESGILKMNASLCRRRLQWTNVPQPVHSCTTTESSS</sequence>
<evidence type="ECO:0000256" key="3">
    <source>
        <dbReference type="ARBA" id="ARBA00022759"/>
    </source>
</evidence>
<feature type="non-terminal residue" evidence="11">
    <location>
        <position position="1"/>
    </location>
</feature>
<dbReference type="PANTHER" id="PTHR42648:SF11">
    <property type="entry name" value="TRANSPOSON TY4-P GAG-POL POLYPROTEIN"/>
    <property type="match status" value="1"/>
</dbReference>
<evidence type="ECO:0000313" key="11">
    <source>
        <dbReference type="EMBL" id="OWY99248.1"/>
    </source>
</evidence>
<accession>A0A225V2Q8</accession>
<dbReference type="OrthoDB" id="115365at2759"/>
<dbReference type="EMBL" id="NBNE01008663">
    <property type="protein sequence ID" value="OWY99248.1"/>
    <property type="molecule type" value="Genomic_DNA"/>
</dbReference>
<evidence type="ECO:0000256" key="2">
    <source>
        <dbReference type="ARBA" id="ARBA00022723"/>
    </source>
</evidence>
<dbReference type="GO" id="GO:0004519">
    <property type="term" value="F:endonuclease activity"/>
    <property type="evidence" value="ECO:0007669"/>
    <property type="project" value="UniProtKB-KW"/>
</dbReference>
<name>A0A225V2Q8_9STRA</name>
<dbReference type="GO" id="GO:0015074">
    <property type="term" value="P:DNA integration"/>
    <property type="evidence" value="ECO:0007669"/>
    <property type="project" value="UniProtKB-KW"/>
</dbReference>
<evidence type="ECO:0000256" key="4">
    <source>
        <dbReference type="ARBA" id="ARBA00022801"/>
    </source>
</evidence>
<evidence type="ECO:0000256" key="5">
    <source>
        <dbReference type="ARBA" id="ARBA00022842"/>
    </source>
</evidence>
<keyword evidence="1" id="KW-0540">Nuclease</keyword>
<gene>
    <name evidence="11" type="ORF">PHMEG_00029781</name>
</gene>
<evidence type="ECO:0000313" key="12">
    <source>
        <dbReference type="Proteomes" id="UP000198211"/>
    </source>
</evidence>
<proteinExistence type="predicted"/>
<keyword evidence="7" id="KW-0695">RNA-directed DNA polymerase</keyword>
<protein>
    <submittedName>
        <fullName evidence="11">Polyprotein</fullName>
    </submittedName>
</protein>
<keyword evidence="8" id="KW-0548">Nucleotidyltransferase</keyword>
<evidence type="ECO:0000256" key="6">
    <source>
        <dbReference type="ARBA" id="ARBA00022908"/>
    </source>
</evidence>
<dbReference type="STRING" id="4795.A0A225V2Q8"/>
<keyword evidence="6" id="KW-0229">DNA integration</keyword>
<dbReference type="InterPro" id="IPR057670">
    <property type="entry name" value="SH3_retrovirus"/>
</dbReference>
<keyword evidence="5" id="KW-0460">Magnesium</keyword>
<keyword evidence="8" id="KW-0808">Transferase</keyword>
<feature type="domain" description="Retroviral polymerase SH3-like" evidence="10">
    <location>
        <begin position="34"/>
        <end position="86"/>
    </location>
</feature>
<dbReference type="GO" id="GO:0003887">
    <property type="term" value="F:DNA-directed DNA polymerase activity"/>
    <property type="evidence" value="ECO:0007669"/>
    <property type="project" value="UniProtKB-KW"/>
</dbReference>
<dbReference type="AlphaFoldDB" id="A0A225V2Q8"/>
<evidence type="ECO:0000256" key="1">
    <source>
        <dbReference type="ARBA" id="ARBA00022722"/>
    </source>
</evidence>
<dbReference type="GO" id="GO:0016787">
    <property type="term" value="F:hydrolase activity"/>
    <property type="evidence" value="ECO:0007669"/>
    <property type="project" value="UniProtKB-KW"/>
</dbReference>
<keyword evidence="4" id="KW-0378">Hydrolase</keyword>
<comment type="caution">
    <text evidence="11">The sequence shown here is derived from an EMBL/GenBank/DDBJ whole genome shotgun (WGS) entry which is preliminary data.</text>
</comment>
<keyword evidence="9" id="KW-0233">DNA recombination</keyword>
<keyword evidence="3" id="KW-0255">Endonuclease</keyword>
<dbReference type="Pfam" id="PF25597">
    <property type="entry name" value="SH3_retrovirus"/>
    <property type="match status" value="1"/>
</dbReference>
<reference evidence="12" key="1">
    <citation type="submission" date="2017-03" db="EMBL/GenBank/DDBJ databases">
        <title>Phytopthora megakarya and P. palmivora, two closely related causual agents of cacao black pod achieved similar genome size and gene model numbers by different mechanisms.</title>
        <authorList>
            <person name="Ali S."/>
            <person name="Shao J."/>
            <person name="Larry D.J."/>
            <person name="Kronmiller B."/>
            <person name="Shen D."/>
            <person name="Strem M.D."/>
            <person name="Melnick R.L."/>
            <person name="Guiltinan M.J."/>
            <person name="Tyler B.M."/>
            <person name="Meinhardt L.W."/>
            <person name="Bailey B.A."/>
        </authorList>
    </citation>
    <scope>NUCLEOTIDE SEQUENCE [LARGE SCALE GENOMIC DNA]</scope>
    <source>
        <strain evidence="12">zdho120</strain>
    </source>
</reference>
<dbReference type="Proteomes" id="UP000198211">
    <property type="component" value="Unassembled WGS sequence"/>
</dbReference>
<dbReference type="GO" id="GO:0003964">
    <property type="term" value="F:RNA-directed DNA polymerase activity"/>
    <property type="evidence" value="ECO:0007669"/>
    <property type="project" value="UniProtKB-KW"/>
</dbReference>
<dbReference type="PANTHER" id="PTHR42648">
    <property type="entry name" value="TRANSPOSASE, PUTATIVE-RELATED"/>
    <property type="match status" value="1"/>
</dbReference>
<evidence type="ECO:0000256" key="7">
    <source>
        <dbReference type="ARBA" id="ARBA00022918"/>
    </source>
</evidence>
<keyword evidence="2" id="KW-0479">Metal-binding</keyword>
<evidence type="ECO:0000259" key="10">
    <source>
        <dbReference type="Pfam" id="PF25597"/>
    </source>
</evidence>